<feature type="compositionally biased region" description="Acidic residues" evidence="1">
    <location>
        <begin position="1"/>
        <end position="12"/>
    </location>
</feature>
<feature type="compositionally biased region" description="Pro residues" evidence="1">
    <location>
        <begin position="217"/>
        <end position="226"/>
    </location>
</feature>
<protein>
    <submittedName>
        <fullName evidence="2">Uncharacterized protein</fullName>
    </submittedName>
</protein>
<comment type="caution">
    <text evidence="2">The sequence shown here is derived from an EMBL/GenBank/DDBJ whole genome shotgun (WGS) entry which is preliminary data.</text>
</comment>
<feature type="compositionally biased region" description="Basic and acidic residues" evidence="1">
    <location>
        <begin position="66"/>
        <end position="82"/>
    </location>
</feature>
<sequence>MEKDEGEQEDDEQTRTRKPESTRAIDHCEAKKKHVNDHEKRDPRVSTTKGADVLNPNEVGLRTRMSKAELRPRPPHQREKAPNHVTPAHGPTDLIVGIFANAALSASLHAFISDLHYVSSSSLLELNDFFQGTQNILADIKPYAMATPSLNLNAASTDYHHRDALVAPAPQDYRSSPAPALNSALAGNQTFKSPFLGIILVYKASKNTPWPWTTPCQPEPQLIPPGRPRRPRGVDMKRAGTVCDQGNEWPDSAERANPQMSAGACKHVRLRAFECCLQAALIYTLAAFAEGLLFFSSGKCCNFVLGARKTNLRFSPMTPSGGSIGKLAPIPILIGDERGRDRNKDGRKEEGSRSRPTLTHTLMFIKEIISAAMRRGESKIRSHCKHFRSGVNANFTEVEVEVPSWRCVNAAN</sequence>
<feature type="region of interest" description="Disordered" evidence="1">
    <location>
        <begin position="1"/>
        <end position="88"/>
    </location>
</feature>
<gene>
    <name evidence="2" type="ORF">C8F04DRAFT_1289106</name>
</gene>
<reference evidence="2" key="1">
    <citation type="submission" date="2023-03" db="EMBL/GenBank/DDBJ databases">
        <title>Massive genome expansion in bonnet fungi (Mycena s.s.) driven by repeated elements and novel gene families across ecological guilds.</title>
        <authorList>
            <consortium name="Lawrence Berkeley National Laboratory"/>
            <person name="Harder C.B."/>
            <person name="Miyauchi S."/>
            <person name="Viragh M."/>
            <person name="Kuo A."/>
            <person name="Thoen E."/>
            <person name="Andreopoulos B."/>
            <person name="Lu D."/>
            <person name="Skrede I."/>
            <person name="Drula E."/>
            <person name="Henrissat B."/>
            <person name="Morin E."/>
            <person name="Kohler A."/>
            <person name="Barry K."/>
            <person name="LaButti K."/>
            <person name="Morin E."/>
            <person name="Salamov A."/>
            <person name="Lipzen A."/>
            <person name="Mereny Z."/>
            <person name="Hegedus B."/>
            <person name="Baldrian P."/>
            <person name="Stursova M."/>
            <person name="Weitz H."/>
            <person name="Taylor A."/>
            <person name="Grigoriev I.V."/>
            <person name="Nagy L.G."/>
            <person name="Martin F."/>
            <person name="Kauserud H."/>
        </authorList>
    </citation>
    <scope>NUCLEOTIDE SEQUENCE</scope>
    <source>
        <strain evidence="2">CBHHK200</strain>
    </source>
</reference>
<name>A0AAD6WZD0_9AGAR</name>
<dbReference type="Proteomes" id="UP001218188">
    <property type="component" value="Unassembled WGS sequence"/>
</dbReference>
<feature type="region of interest" description="Disordered" evidence="1">
    <location>
        <begin position="336"/>
        <end position="355"/>
    </location>
</feature>
<evidence type="ECO:0000256" key="1">
    <source>
        <dbReference type="SAM" id="MobiDB-lite"/>
    </source>
</evidence>
<keyword evidence="3" id="KW-1185">Reference proteome</keyword>
<proteinExistence type="predicted"/>
<organism evidence="2 3">
    <name type="scientific">Mycena alexandri</name>
    <dbReference type="NCBI Taxonomy" id="1745969"/>
    <lineage>
        <taxon>Eukaryota</taxon>
        <taxon>Fungi</taxon>
        <taxon>Dikarya</taxon>
        <taxon>Basidiomycota</taxon>
        <taxon>Agaricomycotina</taxon>
        <taxon>Agaricomycetes</taxon>
        <taxon>Agaricomycetidae</taxon>
        <taxon>Agaricales</taxon>
        <taxon>Marasmiineae</taxon>
        <taxon>Mycenaceae</taxon>
        <taxon>Mycena</taxon>
    </lineage>
</organism>
<dbReference type="EMBL" id="JARJCM010000105">
    <property type="protein sequence ID" value="KAJ7029121.1"/>
    <property type="molecule type" value="Genomic_DNA"/>
</dbReference>
<dbReference type="AlphaFoldDB" id="A0AAD6WZD0"/>
<evidence type="ECO:0000313" key="3">
    <source>
        <dbReference type="Proteomes" id="UP001218188"/>
    </source>
</evidence>
<evidence type="ECO:0000313" key="2">
    <source>
        <dbReference type="EMBL" id="KAJ7029121.1"/>
    </source>
</evidence>
<feature type="compositionally biased region" description="Basic and acidic residues" evidence="1">
    <location>
        <begin position="13"/>
        <end position="29"/>
    </location>
</feature>
<accession>A0AAD6WZD0</accession>
<feature type="compositionally biased region" description="Basic and acidic residues" evidence="1">
    <location>
        <begin position="336"/>
        <end position="353"/>
    </location>
</feature>
<feature type="region of interest" description="Disordered" evidence="1">
    <location>
        <begin position="213"/>
        <end position="234"/>
    </location>
</feature>